<dbReference type="PANTHER" id="PTHR45947:SF3">
    <property type="entry name" value="SULFOQUINOVOSYL TRANSFERASE SQD2"/>
    <property type="match status" value="1"/>
</dbReference>
<keyword evidence="4" id="KW-1185">Reference proteome</keyword>
<feature type="domain" description="Glycosyltransferase subfamily 4-like N-terminal" evidence="2">
    <location>
        <begin position="19"/>
        <end position="204"/>
    </location>
</feature>
<evidence type="ECO:0000259" key="1">
    <source>
        <dbReference type="Pfam" id="PF00534"/>
    </source>
</evidence>
<evidence type="ECO:0000313" key="3">
    <source>
        <dbReference type="EMBL" id="MDT0593675.1"/>
    </source>
</evidence>
<accession>A0ABU2ZMN9</accession>
<reference evidence="3 4" key="1">
    <citation type="submission" date="2023-09" db="EMBL/GenBank/DDBJ databases">
        <authorList>
            <person name="Rey-Velasco X."/>
        </authorList>
    </citation>
    <scope>NUCLEOTIDE SEQUENCE [LARGE SCALE GENOMIC DNA]</scope>
    <source>
        <strain evidence="3 4">P117</strain>
    </source>
</reference>
<proteinExistence type="predicted"/>
<protein>
    <submittedName>
        <fullName evidence="3">Glycosyltransferase family 4 protein</fullName>
    </submittedName>
</protein>
<dbReference type="PANTHER" id="PTHR45947">
    <property type="entry name" value="SULFOQUINOVOSYL TRANSFERASE SQD2"/>
    <property type="match status" value="1"/>
</dbReference>
<dbReference type="Proteomes" id="UP001253545">
    <property type="component" value="Unassembled WGS sequence"/>
</dbReference>
<dbReference type="Gene3D" id="3.40.50.2000">
    <property type="entry name" value="Glycogen Phosphorylase B"/>
    <property type="match status" value="2"/>
</dbReference>
<dbReference type="Pfam" id="PF13439">
    <property type="entry name" value="Glyco_transf_4"/>
    <property type="match status" value="1"/>
</dbReference>
<sequence>MHILFLTDNFPPEGNAPATRTFEHAKYWITLGHQVTIITGAPNFPEGRVFDGYENNWYSKEFIEGIEVRRVKTFVTSNEGFLKRILDFLSFMVSSFFAGLFVKKPDVIVGTSPQFFTIISGYFLAKIKRRPFVFELRDIWPASITAVGAMKDSLIIKVLEKIEMFLYKHSSRIVAVTESFKNELIERGVNEQKIGVVLNGVDLSTYKPVDSKNIELETKYALTNKFIIGYVGTHGLAHALDSILDAAKLIASNDEVRFLFVGGGAAKKTIDDRINSEGLNNVISIARQPKSSMPEFWSLCDLSLISLKDTDLFKTVIPSKIFESMGMGIPLLVSMPKGEATQIVESTHSGVIVKAEQPLELVKAIERIYSDHSIIERMSENAKKASKTYNRESLASAFIDELEIAIEEYLR</sequence>
<name>A0ABU2ZMN9_9ALTE</name>
<dbReference type="Pfam" id="PF00534">
    <property type="entry name" value="Glycos_transf_1"/>
    <property type="match status" value="1"/>
</dbReference>
<dbReference type="RefSeq" id="WP_311367179.1">
    <property type="nucleotide sequence ID" value="NZ_JAVRHX010000001.1"/>
</dbReference>
<comment type="caution">
    <text evidence="3">The sequence shown here is derived from an EMBL/GenBank/DDBJ whole genome shotgun (WGS) entry which is preliminary data.</text>
</comment>
<dbReference type="CDD" id="cd03794">
    <property type="entry name" value="GT4_WbuB-like"/>
    <property type="match status" value="1"/>
</dbReference>
<gene>
    <name evidence="3" type="ORF">RM552_02310</name>
</gene>
<feature type="domain" description="Glycosyl transferase family 1" evidence="1">
    <location>
        <begin position="223"/>
        <end position="384"/>
    </location>
</feature>
<dbReference type="InterPro" id="IPR001296">
    <property type="entry name" value="Glyco_trans_1"/>
</dbReference>
<dbReference type="EMBL" id="JAVRHX010000001">
    <property type="protein sequence ID" value="MDT0593675.1"/>
    <property type="molecule type" value="Genomic_DNA"/>
</dbReference>
<organism evidence="3 4">
    <name type="scientific">Glaciecola petra</name>
    <dbReference type="NCBI Taxonomy" id="3075602"/>
    <lineage>
        <taxon>Bacteria</taxon>
        <taxon>Pseudomonadati</taxon>
        <taxon>Pseudomonadota</taxon>
        <taxon>Gammaproteobacteria</taxon>
        <taxon>Alteromonadales</taxon>
        <taxon>Alteromonadaceae</taxon>
        <taxon>Glaciecola</taxon>
    </lineage>
</organism>
<dbReference type="InterPro" id="IPR028098">
    <property type="entry name" value="Glyco_trans_4-like_N"/>
</dbReference>
<dbReference type="InterPro" id="IPR050194">
    <property type="entry name" value="Glycosyltransferase_grp1"/>
</dbReference>
<evidence type="ECO:0000259" key="2">
    <source>
        <dbReference type="Pfam" id="PF13439"/>
    </source>
</evidence>
<dbReference type="SUPFAM" id="SSF53756">
    <property type="entry name" value="UDP-Glycosyltransferase/glycogen phosphorylase"/>
    <property type="match status" value="1"/>
</dbReference>
<evidence type="ECO:0000313" key="4">
    <source>
        <dbReference type="Proteomes" id="UP001253545"/>
    </source>
</evidence>